<keyword evidence="3" id="KW-1185">Reference proteome</keyword>
<reference evidence="2 3" key="1">
    <citation type="submission" date="2021-01" db="EMBL/GenBank/DDBJ databases">
        <title>Whole genome shotgun sequence of Microbispora corallina NBRC 16416.</title>
        <authorList>
            <person name="Komaki H."/>
            <person name="Tamura T."/>
        </authorList>
    </citation>
    <scope>NUCLEOTIDE SEQUENCE [LARGE SCALE GENOMIC DNA]</scope>
    <source>
        <strain evidence="2 3">NBRC 16416</strain>
    </source>
</reference>
<sequence length="204" mass="21378">MTHSHTGEPARELSHGGAADKDSACAVAHGETAVEDPACAVAHGGAAGEETRRTLVAVFASPIAGHLLRFGVELGFRPILLEPDRARTVDGLPPGSVTVVSEPGDYLDDTADVVLTDHHRPEIGPILRDVLARPARWVGIMGSPRHVGPHVQALTDLGVPPEEIARVHRPIGLNIGSRTPPEIALATLAGLIADRNDRPGGFAF</sequence>
<evidence type="ECO:0000259" key="1">
    <source>
        <dbReference type="Pfam" id="PF13478"/>
    </source>
</evidence>
<name>A0ABQ4FZ30_9ACTN</name>
<evidence type="ECO:0000313" key="3">
    <source>
        <dbReference type="Proteomes" id="UP000603904"/>
    </source>
</evidence>
<comment type="caution">
    <text evidence="2">The sequence shown here is derived from an EMBL/GenBank/DDBJ whole genome shotgun (WGS) entry which is preliminary data.</text>
</comment>
<dbReference type="InterPro" id="IPR052698">
    <property type="entry name" value="MoCofactor_Util/Proc"/>
</dbReference>
<dbReference type="InterPro" id="IPR027051">
    <property type="entry name" value="XdhC_Rossmann_dom"/>
</dbReference>
<dbReference type="EMBL" id="BOOC01000011">
    <property type="protein sequence ID" value="GIH40074.1"/>
    <property type="molecule type" value="Genomic_DNA"/>
</dbReference>
<feature type="domain" description="XdhC Rossmann" evidence="1">
    <location>
        <begin position="55"/>
        <end position="190"/>
    </location>
</feature>
<dbReference type="PANTHER" id="PTHR30388">
    <property type="entry name" value="ALDEHYDE OXIDOREDUCTASE MOLYBDENUM COFACTOR ASSEMBLY PROTEIN"/>
    <property type="match status" value="1"/>
</dbReference>
<accession>A0ABQ4FZ30</accession>
<dbReference type="RefSeq" id="WP_204057531.1">
    <property type="nucleotide sequence ID" value="NZ_BAAAGP010000027.1"/>
</dbReference>
<proteinExistence type="predicted"/>
<dbReference type="Gene3D" id="3.40.50.720">
    <property type="entry name" value="NAD(P)-binding Rossmann-like Domain"/>
    <property type="match status" value="1"/>
</dbReference>
<gene>
    <name evidence="2" type="ORF">Mco01_30740</name>
</gene>
<organism evidence="2 3">
    <name type="scientific">Microbispora corallina</name>
    <dbReference type="NCBI Taxonomy" id="83302"/>
    <lineage>
        <taxon>Bacteria</taxon>
        <taxon>Bacillati</taxon>
        <taxon>Actinomycetota</taxon>
        <taxon>Actinomycetes</taxon>
        <taxon>Streptosporangiales</taxon>
        <taxon>Streptosporangiaceae</taxon>
        <taxon>Microbispora</taxon>
    </lineage>
</organism>
<dbReference type="Proteomes" id="UP000603904">
    <property type="component" value="Unassembled WGS sequence"/>
</dbReference>
<dbReference type="Pfam" id="PF13478">
    <property type="entry name" value="XdhC_C"/>
    <property type="match status" value="1"/>
</dbReference>
<protein>
    <submittedName>
        <fullName evidence="2">Xanthine dehydrogenase accessory factor</fullName>
    </submittedName>
</protein>
<evidence type="ECO:0000313" key="2">
    <source>
        <dbReference type="EMBL" id="GIH40074.1"/>
    </source>
</evidence>
<dbReference type="PANTHER" id="PTHR30388:SF6">
    <property type="entry name" value="XANTHINE DEHYDROGENASE SUBUNIT A-RELATED"/>
    <property type="match status" value="1"/>
</dbReference>